<comment type="subcellular location">
    <subcellularLocation>
        <location evidence="1">Membrane</location>
        <topology evidence="1">Multi-pass membrane protein</topology>
    </subcellularLocation>
</comment>
<feature type="transmembrane region" description="Helical" evidence="6">
    <location>
        <begin position="214"/>
        <end position="232"/>
    </location>
</feature>
<keyword evidence="9" id="KW-1185">Reference proteome</keyword>
<dbReference type="PANTHER" id="PTHR32322">
    <property type="entry name" value="INNER MEMBRANE TRANSPORTER"/>
    <property type="match status" value="1"/>
</dbReference>
<feature type="transmembrane region" description="Helical" evidence="6">
    <location>
        <begin position="182"/>
        <end position="202"/>
    </location>
</feature>
<feature type="transmembrane region" description="Helical" evidence="6">
    <location>
        <begin position="96"/>
        <end position="117"/>
    </location>
</feature>
<feature type="domain" description="EamA" evidence="7">
    <location>
        <begin position="10"/>
        <end position="138"/>
    </location>
</feature>
<comment type="caution">
    <text evidence="8">The sequence shown here is derived from an EMBL/GenBank/DDBJ whole genome shotgun (WGS) entry which is preliminary data.</text>
</comment>
<dbReference type="Pfam" id="PF00892">
    <property type="entry name" value="EamA"/>
    <property type="match status" value="2"/>
</dbReference>
<dbReference type="Proteomes" id="UP000291301">
    <property type="component" value="Unassembled WGS sequence"/>
</dbReference>
<keyword evidence="5 6" id="KW-0472">Membrane</keyword>
<comment type="similarity">
    <text evidence="2">Belongs to the EamA transporter family.</text>
</comment>
<dbReference type="InterPro" id="IPR000620">
    <property type="entry name" value="EamA_dom"/>
</dbReference>
<evidence type="ECO:0000256" key="1">
    <source>
        <dbReference type="ARBA" id="ARBA00004141"/>
    </source>
</evidence>
<dbReference type="AlphaFoldDB" id="A0A4R0PAU0"/>
<evidence type="ECO:0000313" key="9">
    <source>
        <dbReference type="Proteomes" id="UP000291301"/>
    </source>
</evidence>
<accession>A0A4R0PAU0</accession>
<feature type="transmembrane region" description="Helical" evidence="6">
    <location>
        <begin position="244"/>
        <end position="261"/>
    </location>
</feature>
<dbReference type="EMBL" id="SJST01000003">
    <property type="protein sequence ID" value="TCD14362.1"/>
    <property type="molecule type" value="Genomic_DNA"/>
</dbReference>
<dbReference type="SUPFAM" id="SSF103481">
    <property type="entry name" value="Multidrug resistance efflux transporter EmrE"/>
    <property type="match status" value="1"/>
</dbReference>
<sequence>MSGPNKNIPLGYVLGFLGVVIFGATLPATVLALEAFSPWFITFGRAVLATTAAAVCVLALRREFPRKEVVALLTAGLLLIFGFPGFMAVAMQTVSASHGGVVLGILPLATAVFASILAGERPSGLFWFSALLGAVLVVWFVTGGSEFQISAGVWWLMLAGLSASLGYVISARLSAIMPGWEVICWALILTAPASLAGAALTWERSYAAAAIEPIIAFAYTGLGSMFLGFFAWNAGLAKGGIARVGQIQLLQIFVTVALSAWLLGETITVRTILFACAVALTVWLGRKARVA</sequence>
<feature type="transmembrane region" description="Helical" evidence="6">
    <location>
        <begin position="153"/>
        <end position="170"/>
    </location>
</feature>
<keyword evidence="3 6" id="KW-0812">Transmembrane</keyword>
<evidence type="ECO:0000256" key="4">
    <source>
        <dbReference type="ARBA" id="ARBA00022989"/>
    </source>
</evidence>
<evidence type="ECO:0000256" key="5">
    <source>
        <dbReference type="ARBA" id="ARBA00023136"/>
    </source>
</evidence>
<dbReference type="InterPro" id="IPR050638">
    <property type="entry name" value="AA-Vitamin_Transporters"/>
</dbReference>
<evidence type="ECO:0000259" key="7">
    <source>
        <dbReference type="Pfam" id="PF00892"/>
    </source>
</evidence>
<evidence type="ECO:0000256" key="2">
    <source>
        <dbReference type="ARBA" id="ARBA00007362"/>
    </source>
</evidence>
<gene>
    <name evidence="8" type="ORF">E0D97_09835</name>
</gene>
<dbReference type="RefSeq" id="WP_131568320.1">
    <property type="nucleotide sequence ID" value="NZ_JAINFK010000002.1"/>
</dbReference>
<reference evidence="8 9" key="1">
    <citation type="journal article" date="2015" name="Antonie Van Leeuwenhoek">
        <title>Oricola cellulosilytica gen. nov., sp. nov., a cellulose-degrading bacterium of the family Phyllobacteriaceae isolated from surface seashore water, and emended descriptions of Mesorhizobium loti and Phyllobacterium myrsinacearum.</title>
        <authorList>
            <person name="Hameed A."/>
            <person name="Shahina M."/>
            <person name="Lai W.A."/>
            <person name="Lin S.Y."/>
            <person name="Young L.S."/>
            <person name="Liu Y.C."/>
            <person name="Hsu Y.H."/>
            <person name="Young C.C."/>
        </authorList>
    </citation>
    <scope>NUCLEOTIDE SEQUENCE [LARGE SCALE GENOMIC DNA]</scope>
    <source>
        <strain evidence="8 9">KCTC 52183</strain>
    </source>
</reference>
<dbReference type="PANTHER" id="PTHR32322:SF2">
    <property type="entry name" value="EAMA DOMAIN-CONTAINING PROTEIN"/>
    <property type="match status" value="1"/>
</dbReference>
<name>A0A4R0PAU0_9HYPH</name>
<evidence type="ECO:0000256" key="3">
    <source>
        <dbReference type="ARBA" id="ARBA00022692"/>
    </source>
</evidence>
<evidence type="ECO:0000256" key="6">
    <source>
        <dbReference type="SAM" id="Phobius"/>
    </source>
</evidence>
<keyword evidence="4 6" id="KW-1133">Transmembrane helix</keyword>
<feature type="transmembrane region" description="Helical" evidence="6">
    <location>
        <begin position="12"/>
        <end position="33"/>
    </location>
</feature>
<dbReference type="OrthoDB" id="9784288at2"/>
<feature type="transmembrane region" description="Helical" evidence="6">
    <location>
        <begin position="39"/>
        <end position="60"/>
    </location>
</feature>
<organism evidence="8 9">
    <name type="scientific">Oricola cellulosilytica</name>
    <dbReference type="NCBI Taxonomy" id="1429082"/>
    <lineage>
        <taxon>Bacteria</taxon>
        <taxon>Pseudomonadati</taxon>
        <taxon>Pseudomonadota</taxon>
        <taxon>Alphaproteobacteria</taxon>
        <taxon>Hyphomicrobiales</taxon>
        <taxon>Ahrensiaceae</taxon>
        <taxon>Oricola</taxon>
    </lineage>
</organism>
<dbReference type="InterPro" id="IPR037185">
    <property type="entry name" value="EmrE-like"/>
</dbReference>
<dbReference type="GO" id="GO:0016020">
    <property type="term" value="C:membrane"/>
    <property type="evidence" value="ECO:0007669"/>
    <property type="project" value="UniProtKB-SubCell"/>
</dbReference>
<proteinExistence type="inferred from homology"/>
<feature type="transmembrane region" description="Helical" evidence="6">
    <location>
        <begin position="69"/>
        <end position="90"/>
    </location>
</feature>
<feature type="transmembrane region" description="Helical" evidence="6">
    <location>
        <begin position="267"/>
        <end position="285"/>
    </location>
</feature>
<feature type="transmembrane region" description="Helical" evidence="6">
    <location>
        <begin position="124"/>
        <end position="141"/>
    </location>
</feature>
<feature type="domain" description="EamA" evidence="7">
    <location>
        <begin position="151"/>
        <end position="284"/>
    </location>
</feature>
<protein>
    <submittedName>
        <fullName evidence="8">DMT family transporter</fullName>
    </submittedName>
</protein>
<evidence type="ECO:0000313" key="8">
    <source>
        <dbReference type="EMBL" id="TCD14362.1"/>
    </source>
</evidence>